<dbReference type="InterPro" id="IPR007219">
    <property type="entry name" value="XnlR_reg_dom"/>
</dbReference>
<evidence type="ECO:0000256" key="2">
    <source>
        <dbReference type="ARBA" id="ARBA00023015"/>
    </source>
</evidence>
<keyword evidence="3" id="KW-0804">Transcription</keyword>
<dbReference type="PANTHER" id="PTHR47840">
    <property type="entry name" value="ZN(II)2CYS6 TRANSCRIPTION FACTOR (EUROFUNG)-RELATED"/>
    <property type="match status" value="1"/>
</dbReference>
<dbReference type="AlphaFoldDB" id="A0AAE0WT56"/>
<proteinExistence type="predicted"/>
<evidence type="ECO:0000256" key="4">
    <source>
        <dbReference type="ARBA" id="ARBA00023242"/>
    </source>
</evidence>
<dbReference type="CDD" id="cd12148">
    <property type="entry name" value="fungal_TF_MHR"/>
    <property type="match status" value="1"/>
</dbReference>
<dbReference type="GO" id="GO:0000981">
    <property type="term" value="F:DNA-binding transcription factor activity, RNA polymerase II-specific"/>
    <property type="evidence" value="ECO:0007669"/>
    <property type="project" value="InterPro"/>
</dbReference>
<dbReference type="GO" id="GO:0006351">
    <property type="term" value="P:DNA-templated transcription"/>
    <property type="evidence" value="ECO:0007669"/>
    <property type="project" value="InterPro"/>
</dbReference>
<dbReference type="GO" id="GO:0008270">
    <property type="term" value="F:zinc ion binding"/>
    <property type="evidence" value="ECO:0007669"/>
    <property type="project" value="InterPro"/>
</dbReference>
<dbReference type="Gene3D" id="4.10.240.10">
    <property type="entry name" value="Zn(2)-C6 fungal-type DNA-binding domain"/>
    <property type="match status" value="1"/>
</dbReference>
<dbReference type="SUPFAM" id="SSF57701">
    <property type="entry name" value="Zn2/Cys6 DNA-binding domain"/>
    <property type="match status" value="1"/>
</dbReference>
<dbReference type="SMART" id="SM00066">
    <property type="entry name" value="GAL4"/>
    <property type="match status" value="1"/>
</dbReference>
<dbReference type="InterPro" id="IPR001138">
    <property type="entry name" value="Zn2Cys6_DnaBD"/>
</dbReference>
<dbReference type="GO" id="GO:0003677">
    <property type="term" value="F:DNA binding"/>
    <property type="evidence" value="ECO:0007669"/>
    <property type="project" value="InterPro"/>
</dbReference>
<feature type="domain" description="Zn(2)-C6 fungal-type" evidence="5">
    <location>
        <begin position="20"/>
        <end position="51"/>
    </location>
</feature>
<keyword evidence="1" id="KW-0479">Metal-binding</keyword>
<dbReference type="PROSITE" id="PS00463">
    <property type="entry name" value="ZN2_CY6_FUNGAL_1"/>
    <property type="match status" value="1"/>
</dbReference>
<dbReference type="EMBL" id="JAUTXT010000007">
    <property type="protein sequence ID" value="KAK3677144.1"/>
    <property type="molecule type" value="Genomic_DNA"/>
</dbReference>
<dbReference type="PANTHER" id="PTHR47840:SF1">
    <property type="entry name" value="ZN(II)2CYS6 TRANSCRIPTION FACTOR (EUROFUNG)"/>
    <property type="match status" value="1"/>
</dbReference>
<dbReference type="Proteomes" id="UP001274830">
    <property type="component" value="Unassembled WGS sequence"/>
</dbReference>
<evidence type="ECO:0000256" key="1">
    <source>
        <dbReference type="ARBA" id="ARBA00022723"/>
    </source>
</evidence>
<dbReference type="Pfam" id="PF04082">
    <property type="entry name" value="Fungal_trans"/>
    <property type="match status" value="1"/>
</dbReference>
<keyword evidence="4" id="KW-0539">Nucleus</keyword>
<evidence type="ECO:0000259" key="5">
    <source>
        <dbReference type="PROSITE" id="PS00463"/>
    </source>
</evidence>
<protein>
    <recommendedName>
        <fullName evidence="5">Zn(2)-C6 fungal-type domain-containing protein</fullName>
    </recommendedName>
</protein>
<accession>A0AAE0WT56</accession>
<organism evidence="6 7">
    <name type="scientific">Recurvomyces mirabilis</name>
    <dbReference type="NCBI Taxonomy" id="574656"/>
    <lineage>
        <taxon>Eukaryota</taxon>
        <taxon>Fungi</taxon>
        <taxon>Dikarya</taxon>
        <taxon>Ascomycota</taxon>
        <taxon>Pezizomycotina</taxon>
        <taxon>Dothideomycetes</taxon>
        <taxon>Dothideomycetidae</taxon>
        <taxon>Mycosphaerellales</taxon>
        <taxon>Teratosphaeriaceae</taxon>
        <taxon>Recurvomyces</taxon>
    </lineage>
</organism>
<reference evidence="6" key="1">
    <citation type="submission" date="2023-07" db="EMBL/GenBank/DDBJ databases">
        <title>Black Yeasts Isolated from many extreme environments.</title>
        <authorList>
            <person name="Coleine C."/>
            <person name="Stajich J.E."/>
            <person name="Selbmann L."/>
        </authorList>
    </citation>
    <scope>NUCLEOTIDE SEQUENCE</scope>
    <source>
        <strain evidence="6">CCFEE 5485</strain>
    </source>
</reference>
<keyword evidence="2" id="KW-0805">Transcription regulation</keyword>
<dbReference type="InterPro" id="IPR036864">
    <property type="entry name" value="Zn2-C6_fun-type_DNA-bd_sf"/>
</dbReference>
<comment type="caution">
    <text evidence="6">The sequence shown here is derived from an EMBL/GenBank/DDBJ whole genome shotgun (WGS) entry which is preliminary data.</text>
</comment>
<name>A0AAE0WT56_9PEZI</name>
<evidence type="ECO:0000313" key="7">
    <source>
        <dbReference type="Proteomes" id="UP001274830"/>
    </source>
</evidence>
<sequence length="688" mass="77075">MSVPPVSPTGMRHVRKGTKSCWECKRRKIKCVYQVDDASKCTRCHEKQIVCRGQQYNQEHTDTPDATSSLDQRLYRVETLLSHLATEKVSASVSQRVPSIESAENRHYTCNDARPWAAGRHDITSMEAPSDPDSLRSRLLDLLPCQADIDLLTELSHGWWLVRRHIVPALLRMTEYDPQTDLSIAEISNARPVVIARLLLCIAICIQQLPPDCDQAVFKSSRSLEDVEARIVSTVKALTYTDAVMSNVEVVECLILLGIYDVNEGNFHSSWLSFRRAISVSQLLGMHRRSVSSNAETSDLTQAKRHFMWFRIVEGERYQSLLLGVPSATGSAPFPFDDTAAWLTPEDHYSRELGIIAGFLVERNQGDVMHALSATHEIDEKLTTLAASMPQAWWNVPHNLEIGRNDESGTQFECVVCQIWHFEMQALTHLPFMLRAAKDLRFEYSRISCLQACRNLINTWDSMRRVHGATFMSRLFDFQAYTAAITLLLGLFGRVRQPSGATDTATRRDDLELARAVALELEKTKQTRHGHHEVINDVGAINFLLATLRDESGTERSAHLVVPHFGSVVVRLNEAVRPVEGERIVGAAPASHTADHFAPMDQRSNVRPAVDITPITNYDATTGSMPATGAGPVWDGQFDSGGIQFTSSQMPILDPLSVAQDMDWLLQDDSNRLFEGLLDNNTGRGWEF</sequence>
<dbReference type="CDD" id="cd00067">
    <property type="entry name" value="GAL4"/>
    <property type="match status" value="1"/>
</dbReference>
<evidence type="ECO:0000313" key="6">
    <source>
        <dbReference type="EMBL" id="KAK3677144.1"/>
    </source>
</evidence>
<evidence type="ECO:0000256" key="3">
    <source>
        <dbReference type="ARBA" id="ARBA00023163"/>
    </source>
</evidence>
<keyword evidence="7" id="KW-1185">Reference proteome</keyword>
<gene>
    <name evidence="6" type="ORF">LTR78_002682</name>
</gene>